<reference evidence="2 3" key="1">
    <citation type="journal article" date="2024" name="G3 (Bethesda)">
        <title>Genome assembly of Hibiscus sabdariffa L. provides insights into metabolisms of medicinal natural products.</title>
        <authorList>
            <person name="Kim T."/>
        </authorList>
    </citation>
    <scope>NUCLEOTIDE SEQUENCE [LARGE SCALE GENOMIC DNA]</scope>
    <source>
        <strain evidence="2">TK-2024</strain>
        <tissue evidence="2">Old leaves</tissue>
    </source>
</reference>
<accession>A0ABR2G201</accession>
<name>A0ABR2G201_9ROSI</name>
<sequence length="135" mass="15491">MGDTNVVAAPNEKYGGSLFDHKNVKLYHEFLENTYLMEIQSKGGAYTWSNQRSEENEICEKLDRVLSLLEWGFLFPGAITIINVAIASDHALIVLLTNGMTKKVKRDFKFESRWLIEEECSRMVEEEWTNTGGRP</sequence>
<evidence type="ECO:0000256" key="1">
    <source>
        <dbReference type="SAM" id="Phobius"/>
    </source>
</evidence>
<keyword evidence="1" id="KW-1133">Transmembrane helix</keyword>
<gene>
    <name evidence="2" type="ORF">V6N12_045173</name>
</gene>
<comment type="caution">
    <text evidence="2">The sequence shown here is derived from an EMBL/GenBank/DDBJ whole genome shotgun (WGS) entry which is preliminary data.</text>
</comment>
<dbReference type="InterPro" id="IPR036691">
    <property type="entry name" value="Endo/exonu/phosph_ase_sf"/>
</dbReference>
<evidence type="ECO:0000313" key="3">
    <source>
        <dbReference type="Proteomes" id="UP001472677"/>
    </source>
</evidence>
<feature type="transmembrane region" description="Helical" evidence="1">
    <location>
        <begin position="73"/>
        <end position="96"/>
    </location>
</feature>
<dbReference type="Proteomes" id="UP001472677">
    <property type="component" value="Unassembled WGS sequence"/>
</dbReference>
<dbReference type="PANTHER" id="PTHR33710:SF79">
    <property type="entry name" value="OS06G0205337 PROTEIN"/>
    <property type="match status" value="1"/>
</dbReference>
<keyword evidence="1" id="KW-0812">Transmembrane</keyword>
<organism evidence="2 3">
    <name type="scientific">Hibiscus sabdariffa</name>
    <name type="common">roselle</name>
    <dbReference type="NCBI Taxonomy" id="183260"/>
    <lineage>
        <taxon>Eukaryota</taxon>
        <taxon>Viridiplantae</taxon>
        <taxon>Streptophyta</taxon>
        <taxon>Embryophyta</taxon>
        <taxon>Tracheophyta</taxon>
        <taxon>Spermatophyta</taxon>
        <taxon>Magnoliopsida</taxon>
        <taxon>eudicotyledons</taxon>
        <taxon>Gunneridae</taxon>
        <taxon>Pentapetalae</taxon>
        <taxon>rosids</taxon>
        <taxon>malvids</taxon>
        <taxon>Malvales</taxon>
        <taxon>Malvaceae</taxon>
        <taxon>Malvoideae</taxon>
        <taxon>Hibiscus</taxon>
    </lineage>
</organism>
<keyword evidence="3" id="KW-1185">Reference proteome</keyword>
<dbReference type="Gene3D" id="3.60.10.10">
    <property type="entry name" value="Endonuclease/exonuclease/phosphatase"/>
    <property type="match status" value="1"/>
</dbReference>
<protein>
    <submittedName>
        <fullName evidence="2">Uncharacterized protein</fullName>
    </submittedName>
</protein>
<dbReference type="PANTHER" id="PTHR33710">
    <property type="entry name" value="BNAC02G09200D PROTEIN"/>
    <property type="match status" value="1"/>
</dbReference>
<evidence type="ECO:0000313" key="2">
    <source>
        <dbReference type="EMBL" id="KAK8593086.1"/>
    </source>
</evidence>
<dbReference type="EMBL" id="JBBPBM010000003">
    <property type="protein sequence ID" value="KAK8593086.1"/>
    <property type="molecule type" value="Genomic_DNA"/>
</dbReference>
<keyword evidence="1" id="KW-0472">Membrane</keyword>
<proteinExistence type="predicted"/>